<dbReference type="Pfam" id="PF13460">
    <property type="entry name" value="NAD_binding_10"/>
    <property type="match status" value="1"/>
</dbReference>
<reference evidence="3" key="1">
    <citation type="journal article" date="2019" name="Int. J. Syst. Evol. Microbiol.">
        <title>The Global Catalogue of Microorganisms (GCM) 10K type strain sequencing project: providing services to taxonomists for standard genome sequencing and annotation.</title>
        <authorList>
            <consortium name="The Broad Institute Genomics Platform"/>
            <consortium name="The Broad Institute Genome Sequencing Center for Infectious Disease"/>
            <person name="Wu L."/>
            <person name="Ma J."/>
        </authorList>
    </citation>
    <scope>NUCLEOTIDE SEQUENCE [LARGE SCALE GENOMIC DNA]</scope>
    <source>
        <strain evidence="3">CGMCC 1.12606</strain>
    </source>
</reference>
<dbReference type="Proteomes" id="UP000625780">
    <property type="component" value="Unassembled WGS sequence"/>
</dbReference>
<evidence type="ECO:0000313" key="2">
    <source>
        <dbReference type="EMBL" id="GGD51205.1"/>
    </source>
</evidence>
<accession>A0ABQ1QZK0</accession>
<organism evidence="2 3">
    <name type="scientific">Muriicola marianensis</name>
    <dbReference type="NCBI Taxonomy" id="1324801"/>
    <lineage>
        <taxon>Bacteria</taxon>
        <taxon>Pseudomonadati</taxon>
        <taxon>Bacteroidota</taxon>
        <taxon>Flavobacteriia</taxon>
        <taxon>Flavobacteriales</taxon>
        <taxon>Flavobacteriaceae</taxon>
        <taxon>Muriicola</taxon>
    </lineage>
</organism>
<keyword evidence="3" id="KW-1185">Reference proteome</keyword>
<name>A0ABQ1QZK0_9FLAO</name>
<evidence type="ECO:0000259" key="1">
    <source>
        <dbReference type="Pfam" id="PF13460"/>
    </source>
</evidence>
<proteinExistence type="predicted"/>
<evidence type="ECO:0000313" key="3">
    <source>
        <dbReference type="Proteomes" id="UP000625780"/>
    </source>
</evidence>
<dbReference type="PANTHER" id="PTHR14097">
    <property type="entry name" value="OXIDOREDUCTASE HTATIP2"/>
    <property type="match status" value="1"/>
</dbReference>
<dbReference type="PANTHER" id="PTHR14097:SF7">
    <property type="entry name" value="OXIDOREDUCTASE HTATIP2"/>
    <property type="match status" value="1"/>
</dbReference>
<dbReference type="EMBL" id="BMFH01000001">
    <property type="protein sequence ID" value="GGD51205.1"/>
    <property type="molecule type" value="Genomic_DNA"/>
</dbReference>
<dbReference type="InterPro" id="IPR036291">
    <property type="entry name" value="NAD(P)-bd_dom_sf"/>
</dbReference>
<gene>
    <name evidence="2" type="ORF">GCM10011361_17390</name>
</gene>
<dbReference type="Gene3D" id="3.40.50.720">
    <property type="entry name" value="NAD(P)-binding Rossmann-like Domain"/>
    <property type="match status" value="1"/>
</dbReference>
<dbReference type="InterPro" id="IPR016040">
    <property type="entry name" value="NAD(P)-bd_dom"/>
</dbReference>
<comment type="caution">
    <text evidence="2">The sequence shown here is derived from an EMBL/GenBank/DDBJ whole genome shotgun (WGS) entry which is preliminary data.</text>
</comment>
<sequence length="238" mass="26290">MGKSKGINKFKSYLSFMDQPLKTAIILGATGLTGGILLDKLLEDPRYGCVKVFSRSPLQKDHPKLEVHLGDLLSLSDFKPHFMGDEVYCCIGTTKAKTPEKEKYKAIDYGIPLEAAKLSKENGIDTFLVISALGADPGSGIFYNRVKGEMEEAVMGKGISRTYILQPALIQGPREESRPGEWMARKLFSVLDVLLVGPLRKYKSIRAEDIATAMIWLANNEISLNRIVSDTIKDLAHA</sequence>
<dbReference type="SUPFAM" id="SSF51735">
    <property type="entry name" value="NAD(P)-binding Rossmann-fold domains"/>
    <property type="match status" value="1"/>
</dbReference>
<protein>
    <submittedName>
        <fullName evidence="2">Nucleoside-diphosphate sugar epimerase</fullName>
    </submittedName>
</protein>
<feature type="domain" description="NAD(P)-binding" evidence="1">
    <location>
        <begin position="28"/>
        <end position="166"/>
    </location>
</feature>